<name>A0A6N4TGL5_9FIRM</name>
<proteinExistence type="inferred from homology"/>
<accession>A0A6N4TGL5</accession>
<comment type="similarity">
    <text evidence="1">Belongs to the transferase hexapeptide repeat family.</text>
</comment>
<dbReference type="EMBL" id="AP019695">
    <property type="protein sequence ID" value="BBK22028.1"/>
    <property type="molecule type" value="Genomic_DNA"/>
</dbReference>
<keyword evidence="3" id="KW-0677">Repeat</keyword>
<dbReference type="PANTHER" id="PTHR23416:SF23">
    <property type="entry name" value="ACETYLTRANSFERASE C18B11.09C-RELATED"/>
    <property type="match status" value="1"/>
</dbReference>
<dbReference type="GO" id="GO:0008374">
    <property type="term" value="F:O-acyltransferase activity"/>
    <property type="evidence" value="ECO:0007669"/>
    <property type="project" value="TreeGrafter"/>
</dbReference>
<evidence type="ECO:0000256" key="1">
    <source>
        <dbReference type="ARBA" id="ARBA00007274"/>
    </source>
</evidence>
<sequence length="194" mass="21370">MNYEKGYVYSLMEQGGPTDVCEGYFKEAADEMLRARTLCAKANAVLPDDPSYIQYLEELFGKSLKDVRILTPFICDFGNRVKFGKNVFINHSAILSSSGGIEFEDGVMIAPGVRIATINHDMNERHTIYTYGKVTIKENAWIGMNVTICPGVTIGKYAVVGAGAVVTKDIPDYAVVGGVPAKIIRYQDPDKQKE</sequence>
<dbReference type="CDD" id="cd03357">
    <property type="entry name" value="LbH_MAT_GAT"/>
    <property type="match status" value="1"/>
</dbReference>
<dbReference type="InterPro" id="IPR018357">
    <property type="entry name" value="Hexapep_transf_CS"/>
</dbReference>
<dbReference type="InterPro" id="IPR011004">
    <property type="entry name" value="Trimer_LpxA-like_sf"/>
</dbReference>
<reference evidence="5" key="1">
    <citation type="submission" date="2019-05" db="EMBL/GenBank/DDBJ databases">
        <title>Complete genome sequencing of Absiella argi strain JCM 30884.</title>
        <authorList>
            <person name="Sakamoto M."/>
            <person name="Murakami T."/>
            <person name="Mori H."/>
        </authorList>
    </citation>
    <scope>NUCLEOTIDE SEQUENCE [LARGE SCALE GENOMIC DNA]</scope>
    <source>
        <strain evidence="5">JCM 30884</strain>
    </source>
</reference>
<gene>
    <name evidence="4" type="ORF">Aargi30884_09310</name>
</gene>
<dbReference type="SUPFAM" id="SSF51161">
    <property type="entry name" value="Trimeric LpxA-like enzymes"/>
    <property type="match status" value="1"/>
</dbReference>
<organism evidence="4 5">
    <name type="scientific">Amedibacterium intestinale</name>
    <dbReference type="NCBI Taxonomy" id="2583452"/>
    <lineage>
        <taxon>Bacteria</taxon>
        <taxon>Bacillati</taxon>
        <taxon>Bacillota</taxon>
        <taxon>Erysipelotrichia</taxon>
        <taxon>Erysipelotrichales</taxon>
        <taxon>Erysipelotrichaceae</taxon>
        <taxon>Amedibacterium</taxon>
    </lineage>
</organism>
<evidence type="ECO:0000256" key="2">
    <source>
        <dbReference type="ARBA" id="ARBA00022679"/>
    </source>
</evidence>
<protein>
    <submittedName>
        <fullName evidence="4">Nodulation protein L</fullName>
    </submittedName>
</protein>
<dbReference type="AlphaFoldDB" id="A0A6N4TGL5"/>
<dbReference type="PANTHER" id="PTHR23416">
    <property type="entry name" value="SIALIC ACID SYNTHASE-RELATED"/>
    <property type="match status" value="1"/>
</dbReference>
<dbReference type="RefSeq" id="WP_118277729.1">
    <property type="nucleotide sequence ID" value="NZ_AP019695.1"/>
</dbReference>
<dbReference type="PROSITE" id="PS00101">
    <property type="entry name" value="HEXAPEP_TRANSFERASES"/>
    <property type="match status" value="1"/>
</dbReference>
<dbReference type="Pfam" id="PF00132">
    <property type="entry name" value="Hexapep"/>
    <property type="match status" value="1"/>
</dbReference>
<dbReference type="InterPro" id="IPR001451">
    <property type="entry name" value="Hexapep"/>
</dbReference>
<dbReference type="Proteomes" id="UP000464754">
    <property type="component" value="Chromosome"/>
</dbReference>
<evidence type="ECO:0000256" key="3">
    <source>
        <dbReference type="ARBA" id="ARBA00022737"/>
    </source>
</evidence>
<dbReference type="Gene3D" id="2.160.10.10">
    <property type="entry name" value="Hexapeptide repeat proteins"/>
    <property type="match status" value="1"/>
</dbReference>
<dbReference type="InterPro" id="IPR051159">
    <property type="entry name" value="Hexapeptide_acetyltransf"/>
</dbReference>
<dbReference type="KEGG" id="aarg:Aargi30884_09310"/>
<evidence type="ECO:0000313" key="5">
    <source>
        <dbReference type="Proteomes" id="UP000464754"/>
    </source>
</evidence>
<keyword evidence="5" id="KW-1185">Reference proteome</keyword>
<evidence type="ECO:0000313" key="4">
    <source>
        <dbReference type="EMBL" id="BBK22028.1"/>
    </source>
</evidence>
<keyword evidence="2" id="KW-0808">Transferase</keyword>